<protein>
    <submittedName>
        <fullName evidence="1">Uncharacterized protein</fullName>
    </submittedName>
</protein>
<sequence>MGMEHLMSSTHPSSGFVWHGNEVAEEMKRLQGLKAETKTETFQTTESRDGAIRCPIPCKSSRWYRDRDFRAAQDLSDFIVNKASPPYFMGSPPVRSTNPLVHDTQFCAWKEQSVDRSLGVPIPTKGYNPRYYARKGSVTKA</sequence>
<accession>A0A0A9G6K3</accession>
<dbReference type="AlphaFoldDB" id="A0A0A9G6K3"/>
<dbReference type="PANTHER" id="PTHR33384:SF25">
    <property type="entry name" value="OS06G0661766 PROTEIN"/>
    <property type="match status" value="1"/>
</dbReference>
<organism evidence="1">
    <name type="scientific">Arundo donax</name>
    <name type="common">Giant reed</name>
    <name type="synonym">Donax arundinaceus</name>
    <dbReference type="NCBI Taxonomy" id="35708"/>
    <lineage>
        <taxon>Eukaryota</taxon>
        <taxon>Viridiplantae</taxon>
        <taxon>Streptophyta</taxon>
        <taxon>Embryophyta</taxon>
        <taxon>Tracheophyta</taxon>
        <taxon>Spermatophyta</taxon>
        <taxon>Magnoliopsida</taxon>
        <taxon>Liliopsida</taxon>
        <taxon>Poales</taxon>
        <taxon>Poaceae</taxon>
        <taxon>PACMAD clade</taxon>
        <taxon>Arundinoideae</taxon>
        <taxon>Arundineae</taxon>
        <taxon>Arundo</taxon>
    </lineage>
</organism>
<name>A0A0A9G6K3_ARUDO</name>
<evidence type="ECO:0000313" key="1">
    <source>
        <dbReference type="EMBL" id="JAE18166.1"/>
    </source>
</evidence>
<dbReference type="PANTHER" id="PTHR33384">
    <property type="entry name" value="EXPRESSED PROTEIN"/>
    <property type="match status" value="1"/>
</dbReference>
<reference evidence="1" key="1">
    <citation type="submission" date="2014-09" db="EMBL/GenBank/DDBJ databases">
        <authorList>
            <person name="Magalhaes I.L.F."/>
            <person name="Oliveira U."/>
            <person name="Santos F.R."/>
            <person name="Vidigal T.H.D.A."/>
            <person name="Brescovit A.D."/>
            <person name="Santos A.J."/>
        </authorList>
    </citation>
    <scope>NUCLEOTIDE SEQUENCE</scope>
    <source>
        <tissue evidence="1">Shoot tissue taken approximately 20 cm above the soil surface</tissue>
    </source>
</reference>
<dbReference type="EMBL" id="GBRH01179730">
    <property type="protein sequence ID" value="JAE18166.1"/>
    <property type="molecule type" value="Transcribed_RNA"/>
</dbReference>
<reference evidence="1" key="2">
    <citation type="journal article" date="2015" name="Data Brief">
        <title>Shoot transcriptome of the giant reed, Arundo donax.</title>
        <authorList>
            <person name="Barrero R.A."/>
            <person name="Guerrero F.D."/>
            <person name="Moolhuijzen P."/>
            <person name="Goolsby J.A."/>
            <person name="Tidwell J."/>
            <person name="Bellgard S.E."/>
            <person name="Bellgard M.I."/>
        </authorList>
    </citation>
    <scope>NUCLEOTIDE SEQUENCE</scope>
    <source>
        <tissue evidence="1">Shoot tissue taken approximately 20 cm above the soil surface</tissue>
    </source>
</reference>
<proteinExistence type="predicted"/>